<sequence length="522" mass="57855">MDPNAVVLEISSDEEGGWDDHADKAIFDGTVDYNWIADILDEVNRDDFGRDDGGDDSDEVVLVSETLPRKPRKILTSKSTSLTEFDDDCVVLDHDPDKPPEARNDNSIDREEDDDSDDIVVVSEKGQVACRDYPHPRHLCIKFPFSSTPNQSHCDQCYCYVCDSLAPCIYWGNGNGSIDHCLATDKIEFWKTERQNSKNVGKDVVSVPPMIPDLVPQTPSISHNQTPRNRACPVTASFVVPNSVNQDRSQFSLPRNKYLPNLVSQQLARSSSCTISGGRVHHSYSLASPVHRPVFKRTASDGFAQTNRYSYSSYYRDNYRNYLTVSSQPNSVNPSVPFSSRQNIPFDFQPNFQPLVNSDPCVEVPVLFKPNPVPFSSQTQGNSFLPNYTVPSEASQQESQMSTVDPKFFNGISWPQSRQINHQSAAQSSPLEGAGLTNEPPHASGSGGLVDYEYDNWVFNNQPCETGSMDGSGPFGLNMFSADHAYTDAEKSEKVWDACSFLMTSSILGPPALRGVNELSQS</sequence>
<reference evidence="2 3" key="1">
    <citation type="submission" date="2019-05" db="EMBL/GenBank/DDBJ databases">
        <title>Mikania micrantha, genome provides insights into the molecular mechanism of rapid growth.</title>
        <authorList>
            <person name="Liu B."/>
        </authorList>
    </citation>
    <scope>NUCLEOTIDE SEQUENCE [LARGE SCALE GENOMIC DNA]</scope>
    <source>
        <strain evidence="2">NLD-2019</strain>
        <tissue evidence="2">Leaf</tissue>
    </source>
</reference>
<dbReference type="PANTHER" id="PTHR33443">
    <property type="entry name" value="ZGC:112980"/>
    <property type="match status" value="1"/>
</dbReference>
<organism evidence="2 3">
    <name type="scientific">Mikania micrantha</name>
    <name type="common">bitter vine</name>
    <dbReference type="NCBI Taxonomy" id="192012"/>
    <lineage>
        <taxon>Eukaryota</taxon>
        <taxon>Viridiplantae</taxon>
        <taxon>Streptophyta</taxon>
        <taxon>Embryophyta</taxon>
        <taxon>Tracheophyta</taxon>
        <taxon>Spermatophyta</taxon>
        <taxon>Magnoliopsida</taxon>
        <taxon>eudicotyledons</taxon>
        <taxon>Gunneridae</taxon>
        <taxon>Pentapetalae</taxon>
        <taxon>asterids</taxon>
        <taxon>campanulids</taxon>
        <taxon>Asterales</taxon>
        <taxon>Asteraceae</taxon>
        <taxon>Asteroideae</taxon>
        <taxon>Heliantheae alliance</taxon>
        <taxon>Eupatorieae</taxon>
        <taxon>Mikania</taxon>
    </lineage>
</organism>
<dbReference type="PANTHER" id="PTHR33443:SF25">
    <property type="entry name" value="RPM1 INTERACTING PROTEIN 13"/>
    <property type="match status" value="1"/>
</dbReference>
<comment type="caution">
    <text evidence="2">The sequence shown here is derived from an EMBL/GenBank/DDBJ whole genome shotgun (WGS) entry which is preliminary data.</text>
</comment>
<gene>
    <name evidence="2" type="ORF">E3N88_36417</name>
</gene>
<protein>
    <submittedName>
        <fullName evidence="2">Uncharacterized protein</fullName>
    </submittedName>
</protein>
<feature type="region of interest" description="Disordered" evidence="1">
    <location>
        <begin position="419"/>
        <end position="447"/>
    </location>
</feature>
<dbReference type="Proteomes" id="UP000326396">
    <property type="component" value="Linkage Group LG7"/>
</dbReference>
<dbReference type="InterPro" id="IPR053234">
    <property type="entry name" value="RPM1_Interactor"/>
</dbReference>
<feature type="region of interest" description="Disordered" evidence="1">
    <location>
        <begin position="90"/>
        <end position="116"/>
    </location>
</feature>
<proteinExistence type="predicted"/>
<dbReference type="AlphaFoldDB" id="A0A5N6M3U0"/>
<feature type="compositionally biased region" description="Basic and acidic residues" evidence="1">
    <location>
        <begin position="91"/>
        <end position="109"/>
    </location>
</feature>
<evidence type="ECO:0000256" key="1">
    <source>
        <dbReference type="SAM" id="MobiDB-lite"/>
    </source>
</evidence>
<dbReference type="EMBL" id="SZYD01000017">
    <property type="protein sequence ID" value="KAD3068537.1"/>
    <property type="molecule type" value="Genomic_DNA"/>
</dbReference>
<name>A0A5N6M3U0_9ASTR</name>
<dbReference type="OrthoDB" id="266020at2759"/>
<keyword evidence="3" id="KW-1185">Reference proteome</keyword>
<evidence type="ECO:0000313" key="2">
    <source>
        <dbReference type="EMBL" id="KAD3068537.1"/>
    </source>
</evidence>
<accession>A0A5N6M3U0</accession>
<evidence type="ECO:0000313" key="3">
    <source>
        <dbReference type="Proteomes" id="UP000326396"/>
    </source>
</evidence>
<feature type="compositionally biased region" description="Polar residues" evidence="1">
    <location>
        <begin position="419"/>
        <end position="430"/>
    </location>
</feature>